<dbReference type="InterPro" id="IPR050428">
    <property type="entry name" value="TCS_sensor_his_kinase"/>
</dbReference>
<evidence type="ECO:0000256" key="4">
    <source>
        <dbReference type="ARBA" id="ARBA00022553"/>
    </source>
</evidence>
<dbReference type="GO" id="GO:0005886">
    <property type="term" value="C:plasma membrane"/>
    <property type="evidence" value="ECO:0007669"/>
    <property type="project" value="UniProtKB-SubCell"/>
</dbReference>
<evidence type="ECO:0000256" key="1">
    <source>
        <dbReference type="ARBA" id="ARBA00000085"/>
    </source>
</evidence>
<feature type="domain" description="HAMP" evidence="14">
    <location>
        <begin position="199"/>
        <end position="251"/>
    </location>
</feature>
<dbReference type="Gene3D" id="3.30.565.10">
    <property type="entry name" value="Histidine kinase-like ATPase, C-terminal domain"/>
    <property type="match status" value="1"/>
</dbReference>
<evidence type="ECO:0000256" key="5">
    <source>
        <dbReference type="ARBA" id="ARBA00022679"/>
    </source>
</evidence>
<dbReference type="EMBL" id="FYEZ01000001">
    <property type="protein sequence ID" value="SNC63087.1"/>
    <property type="molecule type" value="Genomic_DNA"/>
</dbReference>
<dbReference type="InterPro" id="IPR004358">
    <property type="entry name" value="Sig_transdc_His_kin-like_C"/>
</dbReference>
<dbReference type="SMART" id="SM00304">
    <property type="entry name" value="HAMP"/>
    <property type="match status" value="1"/>
</dbReference>
<gene>
    <name evidence="15" type="ORF">SAMN05445756_0832</name>
</gene>
<evidence type="ECO:0000256" key="3">
    <source>
        <dbReference type="ARBA" id="ARBA00012438"/>
    </source>
</evidence>
<dbReference type="InterPro" id="IPR036890">
    <property type="entry name" value="HATPase_C_sf"/>
</dbReference>
<dbReference type="Proteomes" id="UP000198122">
    <property type="component" value="Unassembled WGS sequence"/>
</dbReference>
<keyword evidence="16" id="KW-1185">Reference proteome</keyword>
<dbReference type="InterPro" id="IPR005467">
    <property type="entry name" value="His_kinase_dom"/>
</dbReference>
<dbReference type="Gene3D" id="1.10.287.130">
    <property type="match status" value="1"/>
</dbReference>
<keyword evidence="7 15" id="KW-0418">Kinase</keyword>
<dbReference type="InterPro" id="IPR003661">
    <property type="entry name" value="HisK_dim/P_dom"/>
</dbReference>
<evidence type="ECO:0000259" key="13">
    <source>
        <dbReference type="PROSITE" id="PS50109"/>
    </source>
</evidence>
<protein>
    <recommendedName>
        <fullName evidence="3">histidine kinase</fullName>
        <ecNumber evidence="3">2.7.13.3</ecNumber>
    </recommendedName>
</protein>
<accession>A0A212TAK4</accession>
<dbReference type="Pfam" id="PF00512">
    <property type="entry name" value="HisKA"/>
    <property type="match status" value="1"/>
</dbReference>
<evidence type="ECO:0000256" key="7">
    <source>
        <dbReference type="ARBA" id="ARBA00022777"/>
    </source>
</evidence>
<dbReference type="InterPro" id="IPR003594">
    <property type="entry name" value="HATPase_dom"/>
</dbReference>
<dbReference type="PROSITE" id="PS51257">
    <property type="entry name" value="PROKAR_LIPOPROTEIN"/>
    <property type="match status" value="1"/>
</dbReference>
<dbReference type="RefSeq" id="WP_088817765.1">
    <property type="nucleotide sequence ID" value="NZ_FYEZ01000001.1"/>
</dbReference>
<dbReference type="Pfam" id="PF02518">
    <property type="entry name" value="HATPase_c"/>
    <property type="match status" value="1"/>
</dbReference>
<dbReference type="InterPro" id="IPR003660">
    <property type="entry name" value="HAMP_dom"/>
</dbReference>
<evidence type="ECO:0000259" key="14">
    <source>
        <dbReference type="PROSITE" id="PS50885"/>
    </source>
</evidence>
<reference evidence="15 16" key="1">
    <citation type="submission" date="2017-06" db="EMBL/GenBank/DDBJ databases">
        <authorList>
            <person name="Kim H.J."/>
            <person name="Triplett B.A."/>
        </authorList>
    </citation>
    <scope>NUCLEOTIDE SEQUENCE [LARGE SCALE GENOMIC DNA]</scope>
    <source>
        <strain evidence="15 16">DSM 22179</strain>
    </source>
</reference>
<evidence type="ECO:0000256" key="11">
    <source>
        <dbReference type="SAM" id="MobiDB-lite"/>
    </source>
</evidence>
<evidence type="ECO:0000313" key="16">
    <source>
        <dbReference type="Proteomes" id="UP000198122"/>
    </source>
</evidence>
<keyword evidence="4" id="KW-0597">Phosphoprotein</keyword>
<dbReference type="Gene3D" id="6.10.340.10">
    <property type="match status" value="1"/>
</dbReference>
<keyword evidence="6 12" id="KW-0812">Transmembrane</keyword>
<proteinExistence type="predicted"/>
<keyword evidence="8 12" id="KW-1133">Transmembrane helix</keyword>
<dbReference type="OrthoDB" id="9786919at2"/>
<dbReference type="SUPFAM" id="SSF158472">
    <property type="entry name" value="HAMP domain-like"/>
    <property type="match status" value="1"/>
</dbReference>
<dbReference type="AlphaFoldDB" id="A0A212TAK4"/>
<dbReference type="PRINTS" id="PR00344">
    <property type="entry name" value="BCTRLSENSOR"/>
</dbReference>
<dbReference type="PANTHER" id="PTHR45436">
    <property type="entry name" value="SENSOR HISTIDINE KINASE YKOH"/>
    <property type="match status" value="1"/>
</dbReference>
<evidence type="ECO:0000256" key="2">
    <source>
        <dbReference type="ARBA" id="ARBA00004236"/>
    </source>
</evidence>
<feature type="domain" description="Histidine kinase" evidence="13">
    <location>
        <begin position="259"/>
        <end position="472"/>
    </location>
</feature>
<name>A0A212TAK4_9MICO</name>
<evidence type="ECO:0000256" key="10">
    <source>
        <dbReference type="ARBA" id="ARBA00023136"/>
    </source>
</evidence>
<dbReference type="CDD" id="cd06225">
    <property type="entry name" value="HAMP"/>
    <property type="match status" value="1"/>
</dbReference>
<comment type="catalytic activity">
    <reaction evidence="1">
        <text>ATP + protein L-histidine = ADP + protein N-phospho-L-histidine.</text>
        <dbReference type="EC" id="2.7.13.3"/>
    </reaction>
</comment>
<dbReference type="SMART" id="SM00387">
    <property type="entry name" value="HATPase_c"/>
    <property type="match status" value="1"/>
</dbReference>
<feature type="region of interest" description="Disordered" evidence="11">
    <location>
        <begin position="466"/>
        <end position="487"/>
    </location>
</feature>
<comment type="subcellular location">
    <subcellularLocation>
        <location evidence="2">Cell membrane</location>
    </subcellularLocation>
</comment>
<dbReference type="SUPFAM" id="SSF55874">
    <property type="entry name" value="ATPase domain of HSP90 chaperone/DNA topoisomerase II/histidine kinase"/>
    <property type="match status" value="1"/>
</dbReference>
<evidence type="ECO:0000256" key="6">
    <source>
        <dbReference type="ARBA" id="ARBA00022692"/>
    </source>
</evidence>
<feature type="transmembrane region" description="Helical" evidence="12">
    <location>
        <begin position="15"/>
        <end position="38"/>
    </location>
</feature>
<dbReference type="CDD" id="cd00082">
    <property type="entry name" value="HisKA"/>
    <property type="match status" value="1"/>
</dbReference>
<dbReference type="PROSITE" id="PS50885">
    <property type="entry name" value="HAMP"/>
    <property type="match status" value="1"/>
</dbReference>
<keyword evidence="9" id="KW-0902">Two-component regulatory system</keyword>
<organism evidence="15 16">
    <name type="scientific">Kytococcus aerolatus</name>
    <dbReference type="NCBI Taxonomy" id="592308"/>
    <lineage>
        <taxon>Bacteria</taxon>
        <taxon>Bacillati</taxon>
        <taxon>Actinomycetota</taxon>
        <taxon>Actinomycetes</taxon>
        <taxon>Micrococcales</taxon>
        <taxon>Kytococcaceae</taxon>
        <taxon>Kytococcus</taxon>
    </lineage>
</organism>
<dbReference type="InterPro" id="IPR036097">
    <property type="entry name" value="HisK_dim/P_sf"/>
</dbReference>
<evidence type="ECO:0000256" key="9">
    <source>
        <dbReference type="ARBA" id="ARBA00023012"/>
    </source>
</evidence>
<dbReference type="SMART" id="SM00388">
    <property type="entry name" value="HisKA"/>
    <property type="match status" value="1"/>
</dbReference>
<dbReference type="PROSITE" id="PS50109">
    <property type="entry name" value="HIS_KIN"/>
    <property type="match status" value="1"/>
</dbReference>
<dbReference type="GO" id="GO:0000155">
    <property type="term" value="F:phosphorelay sensor kinase activity"/>
    <property type="evidence" value="ECO:0007669"/>
    <property type="project" value="InterPro"/>
</dbReference>
<dbReference type="CDD" id="cd00075">
    <property type="entry name" value="HATPase"/>
    <property type="match status" value="1"/>
</dbReference>
<dbReference type="PANTHER" id="PTHR45436:SF5">
    <property type="entry name" value="SENSOR HISTIDINE KINASE TRCS"/>
    <property type="match status" value="1"/>
</dbReference>
<feature type="transmembrane region" description="Helical" evidence="12">
    <location>
        <begin position="179"/>
        <end position="198"/>
    </location>
</feature>
<sequence>MTDSPSRTFGVRGRIVLWLLGIVALAMACLALLTYGLVRADNAHRANEDVVQEIREFHQLTAEGVDPETGEPFESTERLLELFLARQRPSDSELLIGRTSDGQVLHVSGAAVEDADSLIRSGELVDEHPTAESGIVDTPLGEARYGRTTVELGGGSGSLTVAVFPERENRAVQGVLRRALPVALAILALTGLVGWAVAGRILAPLRSFQSTAQEISERDLTRRLPVSGHDEVAQLGRTFNGMLDRLEDAFATQRRFVDDAGHELRTPITVIRGHLELMGDDPQERRETVQLVLHELDRMNRIVTDLLTLAKVDRPDHVRPVETDVAALTLELDSHVRHLGERDWVLDEVAEGHALLDAQRVSQAVLQLARNAVQHTGTGDRIHLASRWQLLGDGRWELAWSVADHGPGVPPKQARRIFERFHRVEGSAADHDGAGLGLPIVRAIAENHGGAVSVSETPGGGATFTLTLPVVGPGPAPATDPDSPEED</sequence>
<dbReference type="SUPFAM" id="SSF47384">
    <property type="entry name" value="Homodimeric domain of signal transducing histidine kinase"/>
    <property type="match status" value="1"/>
</dbReference>
<dbReference type="Pfam" id="PF00672">
    <property type="entry name" value="HAMP"/>
    <property type="match status" value="1"/>
</dbReference>
<dbReference type="FunFam" id="1.10.287.130:FF:000001">
    <property type="entry name" value="Two-component sensor histidine kinase"/>
    <property type="match status" value="1"/>
</dbReference>
<keyword evidence="10 12" id="KW-0472">Membrane</keyword>
<evidence type="ECO:0000256" key="12">
    <source>
        <dbReference type="SAM" id="Phobius"/>
    </source>
</evidence>
<evidence type="ECO:0000256" key="8">
    <source>
        <dbReference type="ARBA" id="ARBA00022989"/>
    </source>
</evidence>
<evidence type="ECO:0000313" key="15">
    <source>
        <dbReference type="EMBL" id="SNC63087.1"/>
    </source>
</evidence>
<dbReference type="EC" id="2.7.13.3" evidence="3"/>
<keyword evidence="5" id="KW-0808">Transferase</keyword>